<dbReference type="InterPro" id="IPR025419">
    <property type="entry name" value="DUF4142"/>
</dbReference>
<feature type="domain" description="DUF4142" evidence="1">
    <location>
        <begin position="87"/>
        <end position="223"/>
    </location>
</feature>
<evidence type="ECO:0000259" key="1">
    <source>
        <dbReference type="Pfam" id="PF13628"/>
    </source>
</evidence>
<dbReference type="Proteomes" id="UP000425817">
    <property type="component" value="Chromosome"/>
</dbReference>
<dbReference type="EMBL" id="CP046622">
    <property type="protein sequence ID" value="QGW81000.1"/>
    <property type="molecule type" value="Genomic_DNA"/>
</dbReference>
<evidence type="ECO:0000313" key="3">
    <source>
        <dbReference type="Proteomes" id="UP000425817"/>
    </source>
</evidence>
<protein>
    <submittedName>
        <fullName evidence="2">DUF4142 domain-containing protein</fullName>
    </submittedName>
</protein>
<dbReference type="PANTHER" id="PTHR38593">
    <property type="entry name" value="BLR2558 PROTEIN"/>
    <property type="match status" value="1"/>
</dbReference>
<evidence type="ECO:0000313" key="2">
    <source>
        <dbReference type="EMBL" id="QGW81000.1"/>
    </source>
</evidence>
<organism evidence="2 3">
    <name type="scientific">Variovorax paradoxus</name>
    <dbReference type="NCBI Taxonomy" id="34073"/>
    <lineage>
        <taxon>Bacteria</taxon>
        <taxon>Pseudomonadati</taxon>
        <taxon>Pseudomonadota</taxon>
        <taxon>Betaproteobacteria</taxon>
        <taxon>Burkholderiales</taxon>
        <taxon>Comamonadaceae</taxon>
        <taxon>Variovorax</taxon>
    </lineage>
</organism>
<name>A0A6I6H2B1_VARPD</name>
<dbReference type="InterPro" id="IPR012347">
    <property type="entry name" value="Ferritin-like"/>
</dbReference>
<gene>
    <name evidence="2" type="ORF">GOQ09_05145</name>
</gene>
<proteinExistence type="predicted"/>
<sequence length="228" mass="25290">MRRPQVVDRRQMQVASDTAARVANLDWTVSPRRRPCRCRAARRTMKKMLETRSRALMLVCLAALAGGCAAPENPGMTPTTLRPGGLQDPQFVTAAAGNGRYEVQASRLAMYRAASPQVRSYAQMLVDHHTRANNELMDLVRARGMRLPGVLPRDKGAKLDRLASASGGEFDRMYIRIVGIEDHQADIALFERASRELRDPELRAWASKTLPALRSHLDAAQSLGSAMR</sequence>
<dbReference type="Pfam" id="PF13628">
    <property type="entry name" value="DUF4142"/>
    <property type="match status" value="1"/>
</dbReference>
<dbReference type="PANTHER" id="PTHR38593:SF1">
    <property type="entry name" value="BLR2558 PROTEIN"/>
    <property type="match status" value="1"/>
</dbReference>
<accession>A0A6I6H2B1</accession>
<dbReference type="AlphaFoldDB" id="A0A6I6H2B1"/>
<dbReference type="Gene3D" id="1.20.1260.10">
    <property type="match status" value="1"/>
</dbReference>
<reference evidence="2 3" key="1">
    <citation type="submission" date="2019-12" db="EMBL/GenBank/DDBJ databases">
        <title>Hybrid Genome Assemblies of two High G+C Isolates from Undergraduate Microbiology Courses.</title>
        <authorList>
            <person name="Ne Ville C.J."/>
            <person name="Enright D."/>
            <person name="Hernandez I."/>
            <person name="Dodsworth J."/>
            <person name="Orwin P.M."/>
        </authorList>
    </citation>
    <scope>NUCLEOTIDE SEQUENCE [LARGE SCALE GENOMIC DNA]</scope>
    <source>
        <strain evidence="2 3">CSUSB</strain>
    </source>
</reference>